<comment type="caution">
    <text evidence="1">The sequence shown here is derived from an EMBL/GenBank/DDBJ whole genome shotgun (WGS) entry which is preliminary data.</text>
</comment>
<organism evidence="1 2">
    <name type="scientific">Seminavis robusta</name>
    <dbReference type="NCBI Taxonomy" id="568900"/>
    <lineage>
        <taxon>Eukaryota</taxon>
        <taxon>Sar</taxon>
        <taxon>Stramenopiles</taxon>
        <taxon>Ochrophyta</taxon>
        <taxon>Bacillariophyta</taxon>
        <taxon>Bacillariophyceae</taxon>
        <taxon>Bacillariophycidae</taxon>
        <taxon>Naviculales</taxon>
        <taxon>Naviculaceae</taxon>
        <taxon>Seminavis</taxon>
    </lineage>
</organism>
<dbReference type="InterPro" id="IPR019410">
    <property type="entry name" value="Methyltransf_16"/>
</dbReference>
<dbReference type="Gene3D" id="3.40.50.150">
    <property type="entry name" value="Vaccinia Virus protein VP39"/>
    <property type="match status" value="1"/>
</dbReference>
<dbReference type="GO" id="GO:0008168">
    <property type="term" value="F:methyltransferase activity"/>
    <property type="evidence" value="ECO:0007669"/>
    <property type="project" value="UniProtKB-KW"/>
</dbReference>
<reference evidence="1" key="1">
    <citation type="submission" date="2020-06" db="EMBL/GenBank/DDBJ databases">
        <authorList>
            <consortium name="Plant Systems Biology data submission"/>
        </authorList>
    </citation>
    <scope>NUCLEOTIDE SEQUENCE</scope>
    <source>
        <strain evidence="1">D6</strain>
    </source>
</reference>
<sequence length="396" mass="43935">MTTSTSINSRKDDELLLVAAVVWDLQGSGETKTSKIRIRQRDIIQHGVCTPRDLWNMLQSSLVSVLPEASSSLWQMEAVQVYDNNTNSYVSIPLLSEDDDDPTIMDVTRRFGTRLRIHVTTTTNGQHNNNNNQPEPPKAIMGRYYSYNPKQGILIAGIPLRVQETTLQNATGGNVWDGALLLARYLEKTATSLVTSKRVLELGAGCGLVGIAAGILGAKQVLLTDLPYALENMNHNVKQHWDACQTAGCQQMVCAPLDWYHPPSLEELGNSMKTPSSSISEQQPWIPELILIADCVWMQPLVQPLLATVEHLVTQAAACQTHLTTTRTTIIQVLISYQRRGKSTHEEFWNGIHGLRFQSIIKQQNVTNVTEVIDVTKVGLAKPDSIHLLLLEINLS</sequence>
<dbReference type="OrthoDB" id="47825at2759"/>
<dbReference type="InterPro" id="IPR029063">
    <property type="entry name" value="SAM-dependent_MTases_sf"/>
</dbReference>
<keyword evidence="1" id="KW-0808">Transferase</keyword>
<dbReference type="GO" id="GO:0032259">
    <property type="term" value="P:methylation"/>
    <property type="evidence" value="ECO:0007669"/>
    <property type="project" value="UniProtKB-KW"/>
</dbReference>
<dbReference type="EMBL" id="CAICTM010000294">
    <property type="protein sequence ID" value="CAB9507168.1"/>
    <property type="molecule type" value="Genomic_DNA"/>
</dbReference>
<keyword evidence="2" id="KW-1185">Reference proteome</keyword>
<proteinExistence type="predicted"/>
<dbReference type="PANTHER" id="PTHR14614">
    <property type="entry name" value="HEPATOCELLULAR CARCINOMA-ASSOCIATED ANTIGEN"/>
    <property type="match status" value="1"/>
</dbReference>
<keyword evidence="1" id="KW-0489">Methyltransferase</keyword>
<dbReference type="Pfam" id="PF10294">
    <property type="entry name" value="Methyltransf_16"/>
    <property type="match status" value="1"/>
</dbReference>
<evidence type="ECO:0000313" key="1">
    <source>
        <dbReference type="EMBL" id="CAB9507168.1"/>
    </source>
</evidence>
<evidence type="ECO:0000313" key="2">
    <source>
        <dbReference type="Proteomes" id="UP001153069"/>
    </source>
</evidence>
<dbReference type="CDD" id="cd02440">
    <property type="entry name" value="AdoMet_MTases"/>
    <property type="match status" value="1"/>
</dbReference>
<protein>
    <submittedName>
        <fullName evidence="1">Protein-lysine methyltransferase METTL21E</fullName>
    </submittedName>
</protein>
<dbReference type="SUPFAM" id="SSF53335">
    <property type="entry name" value="S-adenosyl-L-methionine-dependent methyltransferases"/>
    <property type="match status" value="1"/>
</dbReference>
<accession>A0A9N8DQA5</accession>
<dbReference type="Proteomes" id="UP001153069">
    <property type="component" value="Unassembled WGS sequence"/>
</dbReference>
<gene>
    <name evidence="1" type="ORF">SEMRO_295_G110470.1</name>
</gene>
<dbReference type="AlphaFoldDB" id="A0A9N8DQA5"/>
<name>A0A9N8DQA5_9STRA</name>